<feature type="transmembrane region" description="Helical" evidence="6">
    <location>
        <begin position="220"/>
        <end position="246"/>
    </location>
</feature>
<dbReference type="EMBL" id="JACCFM010000001">
    <property type="protein sequence ID" value="NYJ19076.1"/>
    <property type="molecule type" value="Genomic_DNA"/>
</dbReference>
<keyword evidence="3 6" id="KW-0812">Transmembrane</keyword>
<dbReference type="CDD" id="cd06580">
    <property type="entry name" value="TM_PBP1_transp_TpRbsC_like"/>
    <property type="match status" value="1"/>
</dbReference>
<dbReference type="Proteomes" id="UP000537260">
    <property type="component" value="Unassembled WGS sequence"/>
</dbReference>
<dbReference type="PANTHER" id="PTHR43370">
    <property type="entry name" value="SUGAR ABC TRANSPORTER INTEGRAL MEMBRANE PROTEIN-RELATED"/>
    <property type="match status" value="1"/>
</dbReference>
<feature type="transmembrane region" description="Helical" evidence="6">
    <location>
        <begin position="266"/>
        <end position="286"/>
    </location>
</feature>
<dbReference type="PANTHER" id="PTHR43370:SF2">
    <property type="entry name" value="ABC TRANSPORTER PERMEASE PROTEIN"/>
    <property type="match status" value="1"/>
</dbReference>
<feature type="transmembrane region" description="Helical" evidence="6">
    <location>
        <begin position="61"/>
        <end position="85"/>
    </location>
</feature>
<comment type="caution">
    <text evidence="7">The sequence shown here is derived from an EMBL/GenBank/DDBJ whole genome shotgun (WGS) entry which is preliminary data.</text>
</comment>
<protein>
    <submittedName>
        <fullName evidence="7">Simple sugar transport system permease protein</fullName>
    </submittedName>
</protein>
<dbReference type="Pfam" id="PF02653">
    <property type="entry name" value="BPD_transp_2"/>
    <property type="match status" value="1"/>
</dbReference>
<gene>
    <name evidence="7" type="ORF">HNR05_000867</name>
</gene>
<evidence type="ECO:0000256" key="4">
    <source>
        <dbReference type="ARBA" id="ARBA00022989"/>
    </source>
</evidence>
<feature type="transmembrane region" description="Helical" evidence="6">
    <location>
        <begin position="185"/>
        <end position="208"/>
    </location>
</feature>
<keyword evidence="7" id="KW-0813">Transport</keyword>
<dbReference type="AlphaFoldDB" id="A0A7Z0ECF8"/>
<evidence type="ECO:0000256" key="3">
    <source>
        <dbReference type="ARBA" id="ARBA00022692"/>
    </source>
</evidence>
<name>A0A7Z0ECF8_9MICO</name>
<keyword evidence="5 6" id="KW-0472">Membrane</keyword>
<keyword evidence="8" id="KW-1185">Reference proteome</keyword>
<dbReference type="RefSeq" id="WP_179577895.1">
    <property type="nucleotide sequence ID" value="NZ_JACCFM010000001.1"/>
</dbReference>
<evidence type="ECO:0000313" key="7">
    <source>
        <dbReference type="EMBL" id="NYJ19076.1"/>
    </source>
</evidence>
<accession>A0A7Z0ECF8</accession>
<keyword evidence="7" id="KW-0762">Sugar transport</keyword>
<evidence type="ECO:0000256" key="5">
    <source>
        <dbReference type="ARBA" id="ARBA00023136"/>
    </source>
</evidence>
<sequence>MDFPLIAVLAASLTIATPLVWAALGAILNERAGIMNLGIEGTMYAGAFVGFLIAATSGSAWLGLGAAVVAGVMAGALMALLTVTLGVNQHVAGIGVTLLLIAASDFTNRLLFATGSQEVTAKFSRLFSGIPFFAQYPMTYLAFLVLAPVLWWVLRSSGFGMRLRAVGENPEAADAAGIPVARTRYAALMAGGGLMAIGGAFLTVSLLGSFTLDIVSGRGWICIALVIFGRWRVWPVVAGALLFGFADALQLQLAITPLFSGIPNELLIAFPYLVVIGALVIWGRGVRYPGAYLKPYRRA</sequence>
<feature type="transmembrane region" description="Helical" evidence="6">
    <location>
        <begin position="32"/>
        <end position="54"/>
    </location>
</feature>
<dbReference type="GO" id="GO:0005886">
    <property type="term" value="C:plasma membrane"/>
    <property type="evidence" value="ECO:0007669"/>
    <property type="project" value="UniProtKB-SubCell"/>
</dbReference>
<evidence type="ECO:0000256" key="2">
    <source>
        <dbReference type="ARBA" id="ARBA00022475"/>
    </source>
</evidence>
<reference evidence="7 8" key="1">
    <citation type="submission" date="2020-07" db="EMBL/GenBank/DDBJ databases">
        <title>Sequencing the genomes of 1000 actinobacteria strains.</title>
        <authorList>
            <person name="Klenk H.-P."/>
        </authorList>
    </citation>
    <scope>NUCLEOTIDE SEQUENCE [LARGE SCALE GENOMIC DNA]</scope>
    <source>
        <strain evidence="7 8">LI1</strain>
    </source>
</reference>
<proteinExistence type="predicted"/>
<evidence type="ECO:0000256" key="6">
    <source>
        <dbReference type="SAM" id="Phobius"/>
    </source>
</evidence>
<organism evidence="7 8">
    <name type="scientific">Glaciibacter psychrotolerans</name>
    <dbReference type="NCBI Taxonomy" id="670054"/>
    <lineage>
        <taxon>Bacteria</taxon>
        <taxon>Bacillati</taxon>
        <taxon>Actinomycetota</taxon>
        <taxon>Actinomycetes</taxon>
        <taxon>Micrococcales</taxon>
        <taxon>Microbacteriaceae</taxon>
        <taxon>Glaciibacter</taxon>
    </lineage>
</organism>
<evidence type="ECO:0000313" key="8">
    <source>
        <dbReference type="Proteomes" id="UP000537260"/>
    </source>
</evidence>
<dbReference type="GO" id="GO:0022857">
    <property type="term" value="F:transmembrane transporter activity"/>
    <property type="evidence" value="ECO:0007669"/>
    <property type="project" value="InterPro"/>
</dbReference>
<feature type="transmembrane region" description="Helical" evidence="6">
    <location>
        <begin position="91"/>
        <end position="112"/>
    </location>
</feature>
<keyword evidence="4 6" id="KW-1133">Transmembrane helix</keyword>
<dbReference type="InterPro" id="IPR001851">
    <property type="entry name" value="ABC_transp_permease"/>
</dbReference>
<comment type="subcellular location">
    <subcellularLocation>
        <location evidence="1">Cell membrane</location>
        <topology evidence="1">Multi-pass membrane protein</topology>
    </subcellularLocation>
</comment>
<keyword evidence="2" id="KW-1003">Cell membrane</keyword>
<evidence type="ECO:0000256" key="1">
    <source>
        <dbReference type="ARBA" id="ARBA00004651"/>
    </source>
</evidence>
<feature type="transmembrane region" description="Helical" evidence="6">
    <location>
        <begin position="133"/>
        <end position="154"/>
    </location>
</feature>